<dbReference type="InterPro" id="IPR032466">
    <property type="entry name" value="Metal_Hydrolase"/>
</dbReference>
<sequence>MYLDVHSHKLHSTADTLVIRHQYPLEALTDEPFSVGVHPWYLEDFDKQWEALLHLANHFNCWAIGECGLDKNITTTLPHQQEIFLKHITLAETLGKPLIIHCVKAYAEVVALRKKSKAKGLWVMHGFRKNAQVAKELIANGIALSLGSYLVYDIKLQEVIKQLPQEYLFYESDDSELSVKDLIKKVYG</sequence>
<dbReference type="Pfam" id="PF01026">
    <property type="entry name" value="TatD_DNase"/>
    <property type="match status" value="1"/>
</dbReference>
<organism evidence="1 2">
    <name type="scientific">Capnocytophaga bilenii</name>
    <dbReference type="NCBI Taxonomy" id="2819369"/>
    <lineage>
        <taxon>Bacteria</taxon>
        <taxon>Pseudomonadati</taxon>
        <taxon>Bacteroidota</taxon>
        <taxon>Flavobacteriia</taxon>
        <taxon>Flavobacteriales</taxon>
        <taxon>Flavobacteriaceae</taxon>
        <taxon>Capnocytophaga</taxon>
    </lineage>
</organism>
<dbReference type="SUPFAM" id="SSF51556">
    <property type="entry name" value="Metallo-dependent hydrolases"/>
    <property type="match status" value="1"/>
</dbReference>
<keyword evidence="1" id="KW-0378">Hydrolase</keyword>
<name>A0ABS3PWY2_9FLAO</name>
<dbReference type="RefSeq" id="WP_034557775.1">
    <property type="nucleotide sequence ID" value="NZ_JAGDYP010000003.1"/>
</dbReference>
<protein>
    <submittedName>
        <fullName evidence="1">TatD family hydrolase</fullName>
    </submittedName>
</protein>
<evidence type="ECO:0000313" key="1">
    <source>
        <dbReference type="EMBL" id="MBO1883859.1"/>
    </source>
</evidence>
<dbReference type="PANTHER" id="PTHR46124">
    <property type="entry name" value="D-AMINOACYL-TRNA DEACYLASE"/>
    <property type="match status" value="1"/>
</dbReference>
<dbReference type="EMBL" id="JAGDYP010000003">
    <property type="protein sequence ID" value="MBO1883859.1"/>
    <property type="molecule type" value="Genomic_DNA"/>
</dbReference>
<comment type="caution">
    <text evidence="1">The sequence shown here is derived from an EMBL/GenBank/DDBJ whole genome shotgun (WGS) entry which is preliminary data.</text>
</comment>
<dbReference type="GO" id="GO:0016787">
    <property type="term" value="F:hydrolase activity"/>
    <property type="evidence" value="ECO:0007669"/>
    <property type="project" value="UniProtKB-KW"/>
</dbReference>
<dbReference type="InterPro" id="IPR001130">
    <property type="entry name" value="TatD-like"/>
</dbReference>
<keyword evidence="2" id="KW-1185">Reference proteome</keyword>
<dbReference type="Gene3D" id="3.20.20.140">
    <property type="entry name" value="Metal-dependent hydrolases"/>
    <property type="match status" value="1"/>
</dbReference>
<proteinExistence type="predicted"/>
<reference evidence="1 2" key="1">
    <citation type="submission" date="2021-03" db="EMBL/GenBank/DDBJ databases">
        <title>Isolation and description of Capnocytophaga bilenii sp. nov., a novel Capnocytophaga species, isolated from a gingivitis subject.</title>
        <authorList>
            <person name="Antezack A."/>
            <person name="Monnet-Corti V."/>
            <person name="La Scola B."/>
        </authorList>
    </citation>
    <scope>NUCLEOTIDE SEQUENCE [LARGE SCALE GENOMIC DNA]</scope>
    <source>
        <strain evidence="1 2">Marseille-Q4570</strain>
    </source>
</reference>
<dbReference type="Proteomes" id="UP000681610">
    <property type="component" value="Unassembled WGS sequence"/>
</dbReference>
<evidence type="ECO:0000313" key="2">
    <source>
        <dbReference type="Proteomes" id="UP000681610"/>
    </source>
</evidence>
<accession>A0ABS3PWY2</accession>
<gene>
    <name evidence="1" type="ORF">J4N46_05385</name>
</gene>
<dbReference type="PANTHER" id="PTHR46124:SF2">
    <property type="entry name" value="D-AMINOACYL-TRNA DEACYLASE"/>
    <property type="match status" value="1"/>
</dbReference>